<sequence length="345" mass="37705">MHSSHPLHASYKNRLMRQWQTSETKLSSENFVYPIFISDDPNASEEIPSLVKQKRLGLNKLIEHLGPLVEKKLSSVILFGVVSPEVKDAVGSHADSNDSVIVNAVKIIKYNFPTLTVICDVCLCPYTDHGHCGMLCAPPGNPVDIGIVQEGRICVERSVARLAEIATRYAVAGADIIAPSDMMDGRVYAIKKAIRDCGLSGRVSVMAYSAKFASSFYGPFRDAAKSAPAFGDRRCYQLPPGARGLAIRAALRDANEGADFIMVKPGTPYLDILNELRHKLPDHPLVVYHVSGEYAMLMHAAQSGAIDLEQAALELMTAFRRAGASIIITYLTPYLLDLDLEKSCL</sequence>
<comment type="pathway">
    <text evidence="2">Porphyrin-containing compound metabolism; protoporphyrin-IX biosynthesis; coproporphyrinogen-III from 5-aminolevulinate: step 1/4.</text>
</comment>
<evidence type="ECO:0000256" key="18">
    <source>
        <dbReference type="RuleBase" id="RU004161"/>
    </source>
</evidence>
<dbReference type="InterPro" id="IPR013785">
    <property type="entry name" value="Aldolase_TIM"/>
</dbReference>
<evidence type="ECO:0000256" key="1">
    <source>
        <dbReference type="ARBA" id="ARBA00001947"/>
    </source>
</evidence>
<dbReference type="FunFam" id="3.20.20.70:FF:000048">
    <property type="entry name" value="Delta-aminolevulinic acid dehydratase"/>
    <property type="match status" value="1"/>
</dbReference>
<evidence type="ECO:0000256" key="5">
    <source>
        <dbReference type="ARBA" id="ARBA00020771"/>
    </source>
</evidence>
<dbReference type="EC" id="4.2.1.24" evidence="4 17"/>
<comment type="catalytic activity">
    <reaction evidence="13 17">
        <text>2 5-aminolevulinate = porphobilinogen + 2 H2O + H(+)</text>
        <dbReference type="Rhea" id="RHEA:24064"/>
        <dbReference type="ChEBI" id="CHEBI:15377"/>
        <dbReference type="ChEBI" id="CHEBI:15378"/>
        <dbReference type="ChEBI" id="CHEBI:58126"/>
        <dbReference type="ChEBI" id="CHEBI:356416"/>
        <dbReference type="EC" id="4.2.1.24"/>
    </reaction>
</comment>
<comment type="similarity">
    <text evidence="3 18">Belongs to the ALAD family.</text>
</comment>
<evidence type="ECO:0000313" key="19">
    <source>
        <dbReference type="EMBL" id="THD25032.1"/>
    </source>
</evidence>
<evidence type="ECO:0000256" key="14">
    <source>
        <dbReference type="PIRSR" id="PIRSR001415-1"/>
    </source>
</evidence>
<feature type="binding site" evidence="15">
    <location>
        <position position="233"/>
    </location>
    <ligand>
        <name>5-aminolevulinate</name>
        <dbReference type="ChEBI" id="CHEBI:356416"/>
        <label>1</label>
    </ligand>
</feature>
<evidence type="ECO:0000256" key="3">
    <source>
        <dbReference type="ARBA" id="ARBA00008055"/>
    </source>
</evidence>
<evidence type="ECO:0000256" key="11">
    <source>
        <dbReference type="ARBA" id="ARBA00025628"/>
    </source>
</evidence>
<feature type="binding site" evidence="15">
    <location>
        <position position="221"/>
    </location>
    <ligand>
        <name>5-aminolevulinate</name>
        <dbReference type="ChEBI" id="CHEBI:356416"/>
        <label>1</label>
    </ligand>
</feature>
<accession>A0A4E0RZV5</accession>
<evidence type="ECO:0000256" key="7">
    <source>
        <dbReference type="ARBA" id="ARBA00022833"/>
    </source>
</evidence>
<evidence type="ECO:0000256" key="12">
    <source>
        <dbReference type="ARBA" id="ARBA00025861"/>
    </source>
</evidence>
<evidence type="ECO:0000256" key="16">
    <source>
        <dbReference type="PIRSR" id="PIRSR001415-4"/>
    </source>
</evidence>
<gene>
    <name evidence="19" type="ORF">D915_004091</name>
</gene>
<dbReference type="EMBL" id="JXXN02001319">
    <property type="protein sequence ID" value="THD25032.1"/>
    <property type="molecule type" value="Genomic_DNA"/>
</dbReference>
<dbReference type="PROSITE" id="PS00169">
    <property type="entry name" value="D_ALA_DEHYDRATASE"/>
    <property type="match status" value="1"/>
</dbReference>
<dbReference type="PIRSF" id="PIRSF001415">
    <property type="entry name" value="Porphbilin_synth"/>
    <property type="match status" value="1"/>
</dbReference>
<comment type="function">
    <text evidence="11">Catalyzes an early step in the biosynthesis of tetrapyrroles. Binds two molecules of 5-aminolevulinate per subunit, each at a distinct site, and catalyzes their condensation to form porphobilinogen.</text>
</comment>
<comment type="cofactor">
    <cofactor evidence="1">
        <name>Zn(2+)</name>
        <dbReference type="ChEBI" id="CHEBI:29105"/>
    </cofactor>
</comment>
<dbReference type="InterPro" id="IPR030656">
    <property type="entry name" value="ALAD_AS"/>
</dbReference>
<evidence type="ECO:0000256" key="8">
    <source>
        <dbReference type="ARBA" id="ARBA00023133"/>
    </source>
</evidence>
<dbReference type="GO" id="GO:0005829">
    <property type="term" value="C:cytosol"/>
    <property type="evidence" value="ECO:0007669"/>
    <property type="project" value="TreeGrafter"/>
</dbReference>
<evidence type="ECO:0000256" key="4">
    <source>
        <dbReference type="ARBA" id="ARBA00012053"/>
    </source>
</evidence>
<feature type="binding site" evidence="15">
    <location>
        <position position="291"/>
    </location>
    <ligand>
        <name>5-aminolevulinate</name>
        <dbReference type="ChEBI" id="CHEBI:356416"/>
        <label>2</label>
    </ligand>
</feature>
<dbReference type="GO" id="GO:0006782">
    <property type="term" value="P:protoporphyrinogen IX biosynthetic process"/>
    <property type="evidence" value="ECO:0007669"/>
    <property type="project" value="UniProtKB-UniPathway"/>
</dbReference>
<evidence type="ECO:0000256" key="6">
    <source>
        <dbReference type="ARBA" id="ARBA00022723"/>
    </source>
</evidence>
<dbReference type="PANTHER" id="PTHR11458">
    <property type="entry name" value="DELTA-AMINOLEVULINIC ACID DEHYDRATASE"/>
    <property type="match status" value="1"/>
</dbReference>
<dbReference type="PANTHER" id="PTHR11458:SF0">
    <property type="entry name" value="DELTA-AMINOLEVULINIC ACID DEHYDRATASE"/>
    <property type="match status" value="1"/>
</dbReference>
<protein>
    <recommendedName>
        <fullName evidence="5 17">Delta-aminolevulinic acid dehydratase</fullName>
        <ecNumber evidence="4 17">4.2.1.24</ecNumber>
    </recommendedName>
</protein>
<dbReference type="SUPFAM" id="SSF51569">
    <property type="entry name" value="Aldolase"/>
    <property type="match status" value="1"/>
</dbReference>
<feature type="active site" description="Schiff-base intermediate with substrate" evidence="14">
    <location>
        <position position="211"/>
    </location>
</feature>
<evidence type="ECO:0000256" key="17">
    <source>
        <dbReference type="RuleBase" id="RU000515"/>
    </source>
</evidence>
<dbReference type="UniPathway" id="UPA00251">
    <property type="reaction ID" value="UER00318"/>
</dbReference>
<dbReference type="SMART" id="SM01004">
    <property type="entry name" value="ALAD"/>
    <property type="match status" value="1"/>
</dbReference>
<dbReference type="Gene3D" id="3.20.20.70">
    <property type="entry name" value="Aldolase class I"/>
    <property type="match status" value="1"/>
</dbReference>
<comment type="caution">
    <text evidence="19">The sequence shown here is derived from an EMBL/GenBank/DDBJ whole genome shotgun (WGS) entry which is preliminary data.</text>
</comment>
<reference evidence="19" key="1">
    <citation type="submission" date="2019-03" db="EMBL/GenBank/DDBJ databases">
        <title>Improved annotation for the trematode Fasciola hepatica.</title>
        <authorList>
            <person name="Choi Y.-J."/>
            <person name="Martin J."/>
            <person name="Mitreva M."/>
        </authorList>
    </citation>
    <scope>NUCLEOTIDE SEQUENCE [LARGE SCALE GENOMIC DNA]</scope>
</reference>
<feature type="binding site" evidence="16">
    <location>
        <position position="132"/>
    </location>
    <ligand>
        <name>Zn(2+)</name>
        <dbReference type="ChEBI" id="CHEBI:29105"/>
        <label>1</label>
        <note>catalytic</note>
    </ligand>
</feature>
<keyword evidence="7" id="KW-0862">Zinc</keyword>
<feature type="binding site" evidence="16">
    <location>
        <position position="122"/>
    </location>
    <ligand>
        <name>Zn(2+)</name>
        <dbReference type="ChEBI" id="CHEBI:29105"/>
        <label>1</label>
        <note>catalytic</note>
    </ligand>
</feature>
<dbReference type="Pfam" id="PF00490">
    <property type="entry name" value="ALAD"/>
    <property type="match status" value="1"/>
</dbReference>
<dbReference type="GO" id="GO:0004655">
    <property type="term" value="F:porphobilinogen synthase activity"/>
    <property type="evidence" value="ECO:0007669"/>
    <property type="project" value="UniProtKB-EC"/>
</dbReference>
<dbReference type="Proteomes" id="UP000230066">
    <property type="component" value="Unassembled WGS sequence"/>
</dbReference>
<evidence type="ECO:0000256" key="10">
    <source>
        <dbReference type="ARBA" id="ARBA00023244"/>
    </source>
</evidence>
<evidence type="ECO:0000256" key="13">
    <source>
        <dbReference type="ARBA" id="ARBA00047651"/>
    </source>
</evidence>
<proteinExistence type="inferred from homology"/>
<evidence type="ECO:0000256" key="9">
    <source>
        <dbReference type="ARBA" id="ARBA00023239"/>
    </source>
</evidence>
<feature type="binding site" evidence="15">
    <location>
        <position position="330"/>
    </location>
    <ligand>
        <name>5-aminolevulinate</name>
        <dbReference type="ChEBI" id="CHEBI:356416"/>
        <label>2</label>
    </ligand>
</feature>
<dbReference type="AlphaFoldDB" id="A0A4E0RZV5"/>
<dbReference type="NCBIfam" id="NF006762">
    <property type="entry name" value="PRK09283.1"/>
    <property type="match status" value="1"/>
</dbReference>
<evidence type="ECO:0000313" key="20">
    <source>
        <dbReference type="Proteomes" id="UP000230066"/>
    </source>
</evidence>
<keyword evidence="9 17" id="KW-0456">Lyase</keyword>
<keyword evidence="6" id="KW-0479">Metal-binding</keyword>
<organism evidence="19 20">
    <name type="scientific">Fasciola hepatica</name>
    <name type="common">Liver fluke</name>
    <dbReference type="NCBI Taxonomy" id="6192"/>
    <lineage>
        <taxon>Eukaryota</taxon>
        <taxon>Metazoa</taxon>
        <taxon>Spiralia</taxon>
        <taxon>Lophotrochozoa</taxon>
        <taxon>Platyhelminthes</taxon>
        <taxon>Trematoda</taxon>
        <taxon>Digenea</taxon>
        <taxon>Plagiorchiida</taxon>
        <taxon>Echinostomata</taxon>
        <taxon>Echinostomatoidea</taxon>
        <taxon>Fasciolidae</taxon>
        <taxon>Fasciola</taxon>
    </lineage>
</organism>
<keyword evidence="10 17" id="KW-0627">Porphyrin biosynthesis</keyword>
<feature type="binding site" evidence="16">
    <location>
        <position position="235"/>
    </location>
    <ligand>
        <name>Zn(2+)</name>
        <dbReference type="ChEBI" id="CHEBI:29105"/>
        <label>2</label>
    </ligand>
</feature>
<keyword evidence="20" id="KW-1185">Reference proteome</keyword>
<evidence type="ECO:0000256" key="2">
    <source>
        <dbReference type="ARBA" id="ARBA00004694"/>
    </source>
</evidence>
<name>A0A4E0RZV5_FASHE</name>
<evidence type="ECO:0000256" key="15">
    <source>
        <dbReference type="PIRSR" id="PIRSR001415-2"/>
    </source>
</evidence>
<keyword evidence="8" id="KW-0350">Heme biosynthesis</keyword>
<feature type="binding site" evidence="16">
    <location>
        <position position="124"/>
    </location>
    <ligand>
        <name>Zn(2+)</name>
        <dbReference type="ChEBI" id="CHEBI:29105"/>
        <label>1</label>
        <note>catalytic</note>
    </ligand>
</feature>
<dbReference type="GO" id="GO:0008270">
    <property type="term" value="F:zinc ion binding"/>
    <property type="evidence" value="ECO:0007669"/>
    <property type="project" value="TreeGrafter"/>
</dbReference>
<feature type="active site" description="Schiff-base intermediate with substrate" evidence="14">
    <location>
        <position position="264"/>
    </location>
</feature>
<dbReference type="PRINTS" id="PR00144">
    <property type="entry name" value="DALDHYDRTASE"/>
</dbReference>
<dbReference type="InterPro" id="IPR001731">
    <property type="entry name" value="ALAD"/>
</dbReference>
<feature type="binding site" evidence="16">
    <location>
        <position position="131"/>
    </location>
    <ligand>
        <name>Zn(2+)</name>
        <dbReference type="ChEBI" id="CHEBI:29105"/>
        <label>2</label>
    </ligand>
</feature>
<comment type="subunit">
    <text evidence="12">Homooctamer; active form. Homohexamer; low activity form.</text>
</comment>